<dbReference type="InterPro" id="IPR002201">
    <property type="entry name" value="Glyco_trans_9"/>
</dbReference>
<evidence type="ECO:0000313" key="6">
    <source>
        <dbReference type="EMBL" id="OGM04660.1"/>
    </source>
</evidence>
<accession>A0A1F7WP97</accession>
<dbReference type="STRING" id="1817813.A2008_05430"/>
<dbReference type="NCBIfam" id="TIGR02195">
    <property type="entry name" value="heptsyl_trn_II"/>
    <property type="match status" value="1"/>
</dbReference>
<name>A0A1F7WP97_9BACT</name>
<dbReference type="EC" id="2.4.99.24" evidence="4"/>
<organism evidence="6 7">
    <name type="scientific">Candidatus Wallbacteria bacterium GWC2_49_35</name>
    <dbReference type="NCBI Taxonomy" id="1817813"/>
    <lineage>
        <taxon>Bacteria</taxon>
        <taxon>Candidatus Walliibacteriota</taxon>
    </lineage>
</organism>
<dbReference type="FunFam" id="3.40.50.2000:FF:000023">
    <property type="entry name" value="ADP-heptose--LPS heptosyltransferase II"/>
    <property type="match status" value="1"/>
</dbReference>
<evidence type="ECO:0000313" key="7">
    <source>
        <dbReference type="Proteomes" id="UP000178735"/>
    </source>
</evidence>
<dbReference type="Pfam" id="PF01075">
    <property type="entry name" value="Glyco_transf_9"/>
    <property type="match status" value="1"/>
</dbReference>
<dbReference type="SUPFAM" id="SSF53756">
    <property type="entry name" value="UDP-Glycosyltransferase/glycogen phosphorylase"/>
    <property type="match status" value="1"/>
</dbReference>
<dbReference type="CDD" id="cd03789">
    <property type="entry name" value="GT9_LPS_heptosyltransferase"/>
    <property type="match status" value="1"/>
</dbReference>
<evidence type="ECO:0000256" key="3">
    <source>
        <dbReference type="ARBA" id="ARBA00043995"/>
    </source>
</evidence>
<dbReference type="GO" id="GO:0009244">
    <property type="term" value="P:lipopolysaccharide core region biosynthetic process"/>
    <property type="evidence" value="ECO:0007669"/>
    <property type="project" value="TreeGrafter"/>
</dbReference>
<evidence type="ECO:0000256" key="1">
    <source>
        <dbReference type="ARBA" id="ARBA00022676"/>
    </source>
</evidence>
<gene>
    <name evidence="6" type="ORF">A2008_05430</name>
</gene>
<dbReference type="PANTHER" id="PTHR30160:SF7">
    <property type="entry name" value="ADP-HEPTOSE--LPS HEPTOSYLTRANSFERASE 2"/>
    <property type="match status" value="1"/>
</dbReference>
<dbReference type="InterPro" id="IPR011910">
    <property type="entry name" value="RfaF"/>
</dbReference>
<evidence type="ECO:0000256" key="5">
    <source>
        <dbReference type="ARBA" id="ARBA00047503"/>
    </source>
</evidence>
<comment type="similarity">
    <text evidence="3">Belongs to the glycosyltransferase 9 family.</text>
</comment>
<evidence type="ECO:0000256" key="2">
    <source>
        <dbReference type="ARBA" id="ARBA00022679"/>
    </source>
</evidence>
<dbReference type="PANTHER" id="PTHR30160">
    <property type="entry name" value="TETRAACYLDISACCHARIDE 4'-KINASE-RELATED"/>
    <property type="match status" value="1"/>
</dbReference>
<dbReference type="GO" id="GO:0005829">
    <property type="term" value="C:cytosol"/>
    <property type="evidence" value="ECO:0007669"/>
    <property type="project" value="TreeGrafter"/>
</dbReference>
<reference evidence="6 7" key="1">
    <citation type="journal article" date="2016" name="Nat. Commun.">
        <title>Thousands of microbial genomes shed light on interconnected biogeochemical processes in an aquifer system.</title>
        <authorList>
            <person name="Anantharaman K."/>
            <person name="Brown C.T."/>
            <person name="Hug L.A."/>
            <person name="Sharon I."/>
            <person name="Castelle C.J."/>
            <person name="Probst A.J."/>
            <person name="Thomas B.C."/>
            <person name="Singh A."/>
            <person name="Wilkins M.J."/>
            <person name="Karaoz U."/>
            <person name="Brodie E.L."/>
            <person name="Williams K.H."/>
            <person name="Hubbard S.S."/>
            <person name="Banfield J.F."/>
        </authorList>
    </citation>
    <scope>NUCLEOTIDE SEQUENCE [LARGE SCALE GENOMIC DNA]</scope>
</reference>
<dbReference type="AlphaFoldDB" id="A0A1F7WP97"/>
<protein>
    <recommendedName>
        <fullName evidence="4">lipopolysaccharide heptosyltransferase II</fullName>
        <ecNumber evidence="4">2.4.99.24</ecNumber>
    </recommendedName>
</protein>
<dbReference type="GO" id="GO:0008713">
    <property type="term" value="F:ADP-heptose-lipopolysaccharide heptosyltransferase activity"/>
    <property type="evidence" value="ECO:0007669"/>
    <property type="project" value="UniProtKB-EC"/>
</dbReference>
<dbReference type="Proteomes" id="UP000178735">
    <property type="component" value="Unassembled WGS sequence"/>
</dbReference>
<proteinExistence type="inferred from homology"/>
<keyword evidence="1" id="KW-0328">Glycosyltransferase</keyword>
<keyword evidence="2 6" id="KW-0808">Transferase</keyword>
<dbReference type="InterPro" id="IPR051199">
    <property type="entry name" value="LPS_LOS_Heptosyltrfase"/>
</dbReference>
<comment type="caution">
    <text evidence="6">The sequence shown here is derived from an EMBL/GenBank/DDBJ whole genome shotgun (WGS) entry which is preliminary data.</text>
</comment>
<dbReference type="Gene3D" id="3.40.50.2000">
    <property type="entry name" value="Glycogen Phosphorylase B"/>
    <property type="match status" value="2"/>
</dbReference>
<evidence type="ECO:0000256" key="4">
    <source>
        <dbReference type="ARBA" id="ARBA00044042"/>
    </source>
</evidence>
<comment type="catalytic activity">
    <reaction evidence="5">
        <text>an L-alpha-D-Hep-(1-&gt;5)-[alpha-Kdo-(2-&gt;4)]-alpha-Kdo-(2-&gt;6)-lipid A + ADP-L-glycero-beta-D-manno-heptose = an L-alpha-D-Hep-(1-&gt;3)-L-alpha-D-Hep-(1-&gt;5)-[alpha-Kdo-(2-&gt;4)]-alpha-Kdo-(2-&gt;6)-lipid A + ADP + H(+)</text>
        <dbReference type="Rhea" id="RHEA:74071"/>
        <dbReference type="ChEBI" id="CHEBI:15378"/>
        <dbReference type="ChEBI" id="CHEBI:61506"/>
        <dbReference type="ChEBI" id="CHEBI:193068"/>
        <dbReference type="ChEBI" id="CHEBI:193069"/>
        <dbReference type="ChEBI" id="CHEBI:456216"/>
        <dbReference type="EC" id="2.4.99.24"/>
    </reaction>
</comment>
<sequence length="375" mass="41415">MDLNIRKYEYCKYKKILVRSTNWLGDAVMSTPFFAMLREMFPNAFIEAAALDYIAPVFENNPAINKISVVRRAKGVGALTGAISAFLPRQSFEYDLGISLPNSIGAALDLKKAGCREIIGYNRGGRGFILTGAVGVTKEILCVHEIYYYMNLLRRFANDDSHPAVTEVFSGIASGLNVSYKLYLTPDEIARAKGTLAKIDILCGRDIILGINPGAFFGPAKRWFTDRYAETAAALCERFGGLKILVFGSGKEESIGSLICRNLPGRAFNMCGKTTIRELMALISMCGHFLTNDSGAMHIAAAFDVPVTAVFGPTDHKSTYPLSRRFKIIRREVPCAPCKKRECPKGHHLCMKNIDVKTVVDSLSEELEKLEINNN</sequence>
<dbReference type="EMBL" id="MGFH01000138">
    <property type="protein sequence ID" value="OGM04660.1"/>
    <property type="molecule type" value="Genomic_DNA"/>
</dbReference>